<evidence type="ECO:0000313" key="2">
    <source>
        <dbReference type="EMBL" id="CAG7728399.1"/>
    </source>
</evidence>
<keyword evidence="1" id="KW-0732">Signal</keyword>
<comment type="caution">
    <text evidence="2">The sequence shown here is derived from an EMBL/GenBank/DDBJ whole genome shotgun (WGS) entry which is preliminary data.</text>
</comment>
<evidence type="ECO:0000256" key="1">
    <source>
        <dbReference type="SAM" id="SignalP"/>
    </source>
</evidence>
<dbReference type="AlphaFoldDB" id="A0A8J2JZU7"/>
<accession>A0A8J2JZU7</accession>
<reference evidence="2" key="1">
    <citation type="submission" date="2021-06" db="EMBL/GenBank/DDBJ databases">
        <authorList>
            <person name="Hodson N. C."/>
            <person name="Mongue J. A."/>
            <person name="Jaron S. K."/>
        </authorList>
    </citation>
    <scope>NUCLEOTIDE SEQUENCE</scope>
</reference>
<name>A0A8J2JZU7_9HEXA</name>
<protein>
    <recommendedName>
        <fullName evidence="4">Secreted protein</fullName>
    </recommendedName>
</protein>
<dbReference type="EMBL" id="CAJVCH010162872">
    <property type="protein sequence ID" value="CAG7728399.1"/>
    <property type="molecule type" value="Genomic_DNA"/>
</dbReference>
<keyword evidence="3" id="KW-1185">Reference proteome</keyword>
<feature type="signal peptide" evidence="1">
    <location>
        <begin position="1"/>
        <end position="19"/>
    </location>
</feature>
<sequence>MTLFPLALILFGTFLRALSRPREDNLAGDKETDSFHIEPTISEQNEEDTSFAEIEDSTNQKCGPISTSHIWGFRHNIACAFADFALASAF</sequence>
<organism evidence="2 3">
    <name type="scientific">Allacma fusca</name>
    <dbReference type="NCBI Taxonomy" id="39272"/>
    <lineage>
        <taxon>Eukaryota</taxon>
        <taxon>Metazoa</taxon>
        <taxon>Ecdysozoa</taxon>
        <taxon>Arthropoda</taxon>
        <taxon>Hexapoda</taxon>
        <taxon>Collembola</taxon>
        <taxon>Symphypleona</taxon>
        <taxon>Sminthuridae</taxon>
        <taxon>Allacma</taxon>
    </lineage>
</organism>
<gene>
    <name evidence="2" type="ORF">AFUS01_LOCUS17178</name>
</gene>
<evidence type="ECO:0000313" key="3">
    <source>
        <dbReference type="Proteomes" id="UP000708208"/>
    </source>
</evidence>
<dbReference type="Proteomes" id="UP000708208">
    <property type="component" value="Unassembled WGS sequence"/>
</dbReference>
<evidence type="ECO:0008006" key="4">
    <source>
        <dbReference type="Google" id="ProtNLM"/>
    </source>
</evidence>
<proteinExistence type="predicted"/>
<feature type="chain" id="PRO_5035196953" description="Secreted protein" evidence="1">
    <location>
        <begin position="20"/>
        <end position="90"/>
    </location>
</feature>